<protein>
    <submittedName>
        <fullName evidence="2">Hemerythrin domain-containing protein</fullName>
    </submittedName>
</protein>
<dbReference type="EMBL" id="JAGEOJ010000029">
    <property type="protein sequence ID" value="MBO2454878.1"/>
    <property type="molecule type" value="Genomic_DNA"/>
</dbReference>
<reference evidence="2" key="1">
    <citation type="submission" date="2021-03" db="EMBL/GenBank/DDBJ databases">
        <authorList>
            <person name="Kanchanasin P."/>
            <person name="Saeng-In P."/>
            <person name="Phongsopitanun W."/>
            <person name="Yuki M."/>
            <person name="Kudo T."/>
            <person name="Ohkuma M."/>
            <person name="Tanasupawat S."/>
        </authorList>
    </citation>
    <scope>NUCLEOTIDE SEQUENCE</scope>
    <source>
        <strain evidence="2">GKU 128</strain>
    </source>
</reference>
<dbReference type="AlphaFoldDB" id="A0A939PRF2"/>
<proteinExistence type="predicted"/>
<keyword evidence="3" id="KW-1185">Reference proteome</keyword>
<evidence type="ECO:0000313" key="2">
    <source>
        <dbReference type="EMBL" id="MBO2454878.1"/>
    </source>
</evidence>
<evidence type="ECO:0000313" key="3">
    <source>
        <dbReference type="Proteomes" id="UP000669179"/>
    </source>
</evidence>
<feature type="domain" description="Hemerythrin-like" evidence="1">
    <location>
        <begin position="26"/>
        <end position="158"/>
    </location>
</feature>
<organism evidence="2 3">
    <name type="scientific">Actinomadura barringtoniae</name>
    <dbReference type="NCBI Taxonomy" id="1427535"/>
    <lineage>
        <taxon>Bacteria</taxon>
        <taxon>Bacillati</taxon>
        <taxon>Actinomycetota</taxon>
        <taxon>Actinomycetes</taxon>
        <taxon>Streptosporangiales</taxon>
        <taxon>Thermomonosporaceae</taxon>
        <taxon>Actinomadura</taxon>
    </lineage>
</organism>
<accession>A0A939PRF2</accession>
<comment type="caution">
    <text evidence="2">The sequence shown here is derived from an EMBL/GenBank/DDBJ whole genome shotgun (WGS) entry which is preliminary data.</text>
</comment>
<dbReference type="CDD" id="cd12108">
    <property type="entry name" value="Hr-like"/>
    <property type="match status" value="1"/>
</dbReference>
<sequence>MRNDEVLTVRPRRPDDPQVDLRLYVFAHRAMRRGAHDLAGLAARIQSGELQMTDERARALETYVDLFTFDVLHHHRYEDRIGFPVVRASALGAVDIEPFTADHESIGPMLEALGSAAHRLADAPGDAEALKTLAEESARLRDLLDEHLAEEEREIFPVITQYVSVEDYDRWEQAVMKAYPKRNLWFVMPWSAAANPPEEVAPAVSMTPFVYRASLRLFRRRYARLHRTLFD</sequence>
<name>A0A939PRF2_9ACTN</name>
<dbReference type="Proteomes" id="UP000669179">
    <property type="component" value="Unassembled WGS sequence"/>
</dbReference>
<gene>
    <name evidence="2" type="ORF">J4573_47870</name>
</gene>
<dbReference type="InterPro" id="IPR012312">
    <property type="entry name" value="Hemerythrin-like"/>
</dbReference>
<evidence type="ECO:0000259" key="1">
    <source>
        <dbReference type="Pfam" id="PF01814"/>
    </source>
</evidence>
<dbReference type="Gene3D" id="1.20.120.520">
    <property type="entry name" value="nmb1532 protein domain like"/>
    <property type="match status" value="1"/>
</dbReference>
<dbReference type="RefSeq" id="WP_208263097.1">
    <property type="nucleotide sequence ID" value="NZ_JAGEOJ010000029.1"/>
</dbReference>
<dbReference type="Pfam" id="PF01814">
    <property type="entry name" value="Hemerythrin"/>
    <property type="match status" value="1"/>
</dbReference>